<dbReference type="PANTHER" id="PTHR38166:SF1">
    <property type="entry name" value="C2H2-TYPE DOMAIN-CONTAINING PROTEIN"/>
    <property type="match status" value="1"/>
</dbReference>
<dbReference type="STRING" id="1325734.A0A428QXI8"/>
<reference evidence="2 3" key="1">
    <citation type="submission" date="2017-06" db="EMBL/GenBank/DDBJ databases">
        <title>Comparative genomic analysis of Ambrosia Fusariam Clade fungi.</title>
        <authorList>
            <person name="Stajich J.E."/>
            <person name="Carrillo J."/>
            <person name="Kijimoto T."/>
            <person name="Eskalen A."/>
            <person name="O'Donnell K."/>
            <person name="Kasson M."/>
        </authorList>
    </citation>
    <scope>NUCLEOTIDE SEQUENCE [LARGE SCALE GENOMIC DNA]</scope>
    <source>
        <strain evidence="2 3">NRRL62584</strain>
    </source>
</reference>
<comment type="caution">
    <text evidence="2">The sequence shown here is derived from an EMBL/GenBank/DDBJ whole genome shotgun (WGS) entry which is preliminary data.</text>
</comment>
<accession>A0A428QXI8</accession>
<organism evidence="2 3">
    <name type="scientific">Fusarium duplospermum</name>
    <dbReference type="NCBI Taxonomy" id="1325734"/>
    <lineage>
        <taxon>Eukaryota</taxon>
        <taxon>Fungi</taxon>
        <taxon>Dikarya</taxon>
        <taxon>Ascomycota</taxon>
        <taxon>Pezizomycotina</taxon>
        <taxon>Sordariomycetes</taxon>
        <taxon>Hypocreomycetidae</taxon>
        <taxon>Hypocreales</taxon>
        <taxon>Nectriaceae</taxon>
        <taxon>Fusarium</taxon>
        <taxon>Fusarium solani species complex</taxon>
    </lineage>
</organism>
<evidence type="ECO:0000313" key="3">
    <source>
        <dbReference type="Proteomes" id="UP000288168"/>
    </source>
</evidence>
<dbReference type="AlphaFoldDB" id="A0A428QXI8"/>
<protein>
    <recommendedName>
        <fullName evidence="4">C2H2-type domain-containing protein</fullName>
    </recommendedName>
</protein>
<name>A0A428QXI8_9HYPO</name>
<keyword evidence="3" id="KW-1185">Reference proteome</keyword>
<gene>
    <name evidence="2" type="ORF">CEP54_001984</name>
</gene>
<dbReference type="OrthoDB" id="610608at2759"/>
<dbReference type="PANTHER" id="PTHR38166">
    <property type="entry name" value="C2H2-TYPE DOMAIN-CONTAINING PROTEIN-RELATED"/>
    <property type="match status" value="1"/>
</dbReference>
<dbReference type="Proteomes" id="UP000288168">
    <property type="component" value="Unassembled WGS sequence"/>
</dbReference>
<evidence type="ECO:0000256" key="1">
    <source>
        <dbReference type="SAM" id="MobiDB-lite"/>
    </source>
</evidence>
<sequence length="296" mass="33845">MSLAEFDSDMFDGSFDWLSLIPNDRLQVAADPPPNSISPSSQGTKRRRNDSEGEESPGRPASERKRARVINFSCPYRRRNPRMFNVRDFSTCAHHSFSSITLVKRHVMSAHQAKDFVFQCATCSTWFRTKKALDSHSNNRTCYSMPLLVVDQHDRGITEEMANILRDRRGDIKVLDWEALWRTIFPSSQGIVAPDYVPIIEHDEGREQFYRGLSELDPNTTLKVRRVLSKAHVIHPAQVVREVDHMVKMLSPPVQRGLSLESEAILNEPLATLSWEPTSRVLCEMSKEMTADQAFE</sequence>
<evidence type="ECO:0000313" key="2">
    <source>
        <dbReference type="EMBL" id="RSL70035.1"/>
    </source>
</evidence>
<feature type="region of interest" description="Disordered" evidence="1">
    <location>
        <begin position="26"/>
        <end position="64"/>
    </location>
</feature>
<proteinExistence type="predicted"/>
<evidence type="ECO:0008006" key="4">
    <source>
        <dbReference type="Google" id="ProtNLM"/>
    </source>
</evidence>
<dbReference type="EMBL" id="NKCI01000011">
    <property type="protein sequence ID" value="RSL70035.1"/>
    <property type="molecule type" value="Genomic_DNA"/>
</dbReference>